<keyword evidence="2" id="KW-1003">Cell membrane</keyword>
<reference evidence="8" key="1">
    <citation type="submission" date="2020-05" db="EMBL/GenBank/DDBJ databases">
        <authorList>
            <person name="Chiriac C."/>
            <person name="Salcher M."/>
            <person name="Ghai R."/>
            <person name="Kavagutti S V."/>
        </authorList>
    </citation>
    <scope>NUCLEOTIDE SEQUENCE</scope>
</reference>
<feature type="transmembrane region" description="Helical" evidence="6">
    <location>
        <begin position="321"/>
        <end position="343"/>
    </location>
</feature>
<feature type="transmembrane region" description="Helical" evidence="6">
    <location>
        <begin position="381"/>
        <end position="400"/>
    </location>
</feature>
<evidence type="ECO:0000256" key="1">
    <source>
        <dbReference type="ARBA" id="ARBA00004651"/>
    </source>
</evidence>
<dbReference type="Pfam" id="PF09678">
    <property type="entry name" value="Caa3_CtaG"/>
    <property type="match status" value="1"/>
</dbReference>
<feature type="transmembrane region" description="Helical" evidence="6">
    <location>
        <begin position="490"/>
        <end position="513"/>
    </location>
</feature>
<feature type="transmembrane region" description="Helical" evidence="6">
    <location>
        <begin position="279"/>
        <end position="300"/>
    </location>
</feature>
<feature type="transmembrane region" description="Helical" evidence="6">
    <location>
        <begin position="612"/>
        <end position="632"/>
    </location>
</feature>
<feature type="transmembrane region" description="Helical" evidence="6">
    <location>
        <begin position="179"/>
        <end position="199"/>
    </location>
</feature>
<evidence type="ECO:0000256" key="4">
    <source>
        <dbReference type="ARBA" id="ARBA00022989"/>
    </source>
</evidence>
<keyword evidence="3 6" id="KW-0812">Transmembrane</keyword>
<feature type="transmembrane region" description="Helical" evidence="6">
    <location>
        <begin position="151"/>
        <end position="172"/>
    </location>
</feature>
<feature type="transmembrane region" description="Helical" evidence="6">
    <location>
        <begin position="446"/>
        <end position="469"/>
    </location>
</feature>
<dbReference type="GO" id="GO:0005886">
    <property type="term" value="C:plasma membrane"/>
    <property type="evidence" value="ECO:0007669"/>
    <property type="project" value="UniProtKB-SubCell"/>
</dbReference>
<dbReference type="GO" id="GO:0006825">
    <property type="term" value="P:copper ion transport"/>
    <property type="evidence" value="ECO:0007669"/>
    <property type="project" value="InterPro"/>
</dbReference>
<feature type="transmembrane region" description="Helical" evidence="6">
    <location>
        <begin position="525"/>
        <end position="546"/>
    </location>
</feature>
<protein>
    <submittedName>
        <fullName evidence="8">Unannotated protein</fullName>
    </submittedName>
</protein>
<feature type="transmembrane region" description="Helical" evidence="6">
    <location>
        <begin position="205"/>
        <end position="228"/>
    </location>
</feature>
<evidence type="ECO:0000256" key="6">
    <source>
        <dbReference type="SAM" id="Phobius"/>
    </source>
</evidence>
<proteinExistence type="predicted"/>
<feature type="transmembrane region" description="Helical" evidence="6">
    <location>
        <begin position="64"/>
        <end position="86"/>
    </location>
</feature>
<accession>A0A6J7E6X7</accession>
<sequence length="672" mass="71373">MTTTTRITPQRASGRLPVALIGAGLVAVSLIALAVALVAAGGAYEAPPPGISDSGPLVVWGTAILRVLTDLAAIATIGWLLCAAFLDPAGRGGVVSRIGRVDLKRAAIAAFVWAGLAWLQMLFTLADVLGVRLLQALDPSVFTTYVNEIPITRALLAMTVLAAVVCVASVATSTTGASAAWVLIAVVAASLPALAGHGAGQGDHALALTAGVAHVASATIWIGGLFALAVHAARRDLPLQHAAERFSSIALVAFVLLAVSGLANGYTRLETPDQVFTTGYGQLLLVKATLLVGLGALAWVMRTRVISTLGRASRAAVFARIAAIELTVMVVSVALGVALAMTAPPRVDIQFDSLGESLLGFAYPPPPTASGLAFGFHLDPLFLIGSLVAASLYCIGYARLRARGDKWPIGRLISWLLGIGVVIWCTNAGISSYAQVSVGLHMLQHMTITMLAPILLVLGAPATLALRALRPSHGNDRGPREWLTWLLHSWITRILTNPVYVFVVYVLGLYGLYLTPAFGWLMGSHVGHIIMQMHFIISGYLFYWVLIGIDPRPKPLAYWGRMLLLLLALAVHGIFAVILMMGSAPLAVEWYGIVRPPWVTDPLQDSLYGGQVAWGLSEIPTLMVMIVIAIQWSKSDDREATRLDRKADRDGDSELVAYNERLAKLAERDSSG</sequence>
<evidence type="ECO:0000256" key="5">
    <source>
        <dbReference type="ARBA" id="ARBA00023136"/>
    </source>
</evidence>
<evidence type="ECO:0000256" key="2">
    <source>
        <dbReference type="ARBA" id="ARBA00022475"/>
    </source>
</evidence>
<comment type="subcellular location">
    <subcellularLocation>
        <location evidence="1">Cell membrane</location>
        <topology evidence="1">Multi-pass membrane protein</topology>
    </subcellularLocation>
</comment>
<feature type="transmembrane region" description="Helical" evidence="6">
    <location>
        <begin position="558"/>
        <end position="581"/>
    </location>
</feature>
<dbReference type="Pfam" id="PF05425">
    <property type="entry name" value="CopD"/>
    <property type="match status" value="1"/>
</dbReference>
<name>A0A6J7E6X7_9ZZZZ</name>
<keyword evidence="5 6" id="KW-0472">Membrane</keyword>
<dbReference type="PANTHER" id="PTHR34820">
    <property type="entry name" value="INNER MEMBRANE PROTEIN YEBZ"/>
    <property type="match status" value="1"/>
</dbReference>
<dbReference type="PANTHER" id="PTHR34820:SF4">
    <property type="entry name" value="INNER MEMBRANE PROTEIN YEBZ"/>
    <property type="match status" value="1"/>
</dbReference>
<evidence type="ECO:0000256" key="3">
    <source>
        <dbReference type="ARBA" id="ARBA00022692"/>
    </source>
</evidence>
<keyword evidence="4 6" id="KW-1133">Transmembrane helix</keyword>
<feature type="transmembrane region" description="Helical" evidence="6">
    <location>
        <begin position="249"/>
        <end position="267"/>
    </location>
</feature>
<dbReference type="InterPro" id="IPR019108">
    <property type="entry name" value="Caa3_assmbl_CtaG-rel"/>
</dbReference>
<gene>
    <name evidence="8" type="ORF">UFOPK3402_01002</name>
</gene>
<evidence type="ECO:0000313" key="8">
    <source>
        <dbReference type="EMBL" id="CAB4876850.1"/>
    </source>
</evidence>
<feature type="transmembrane region" description="Helical" evidence="6">
    <location>
        <begin position="20"/>
        <end position="44"/>
    </location>
</feature>
<dbReference type="AlphaFoldDB" id="A0A6J7E6X7"/>
<dbReference type="InterPro" id="IPR008457">
    <property type="entry name" value="Cu-R_CopD_dom"/>
</dbReference>
<evidence type="ECO:0000259" key="7">
    <source>
        <dbReference type="Pfam" id="PF05425"/>
    </source>
</evidence>
<feature type="transmembrane region" description="Helical" evidence="6">
    <location>
        <begin position="107"/>
        <end position="131"/>
    </location>
</feature>
<organism evidence="8">
    <name type="scientific">freshwater metagenome</name>
    <dbReference type="NCBI Taxonomy" id="449393"/>
    <lineage>
        <taxon>unclassified sequences</taxon>
        <taxon>metagenomes</taxon>
        <taxon>ecological metagenomes</taxon>
    </lineage>
</organism>
<dbReference type="InterPro" id="IPR032694">
    <property type="entry name" value="CopC/D"/>
</dbReference>
<feature type="domain" description="Copper resistance protein D" evidence="7">
    <location>
        <begin position="242"/>
        <end position="339"/>
    </location>
</feature>
<dbReference type="EMBL" id="CAFBLS010000112">
    <property type="protein sequence ID" value="CAB4876850.1"/>
    <property type="molecule type" value="Genomic_DNA"/>
</dbReference>
<feature type="transmembrane region" description="Helical" evidence="6">
    <location>
        <begin position="412"/>
        <end position="434"/>
    </location>
</feature>